<reference evidence="2 3" key="1">
    <citation type="submission" date="2018-06" db="EMBL/GenBank/DDBJ databases">
        <authorList>
            <consortium name="Pathogen Informatics"/>
            <person name="Doyle S."/>
        </authorList>
    </citation>
    <scope>NUCLEOTIDE SEQUENCE [LARGE SCALE GENOMIC DNA]</scope>
    <source>
        <strain evidence="2 3">NCTC13043</strain>
    </source>
</reference>
<feature type="transmembrane region" description="Helical" evidence="1">
    <location>
        <begin position="96"/>
        <end position="118"/>
    </location>
</feature>
<gene>
    <name evidence="2" type="ORF">NCTC13043_01421</name>
</gene>
<keyword evidence="1" id="KW-0812">Transmembrane</keyword>
<proteinExistence type="predicted"/>
<feature type="transmembrane region" description="Helical" evidence="1">
    <location>
        <begin position="42"/>
        <end position="61"/>
    </location>
</feature>
<dbReference type="RefSeq" id="WP_115083499.1">
    <property type="nucleotide sequence ID" value="NZ_UGTP01000001.1"/>
</dbReference>
<feature type="transmembrane region" description="Helical" evidence="1">
    <location>
        <begin position="12"/>
        <end position="30"/>
    </location>
</feature>
<dbReference type="OrthoDB" id="1071576at2"/>
<feature type="transmembrane region" description="Helical" evidence="1">
    <location>
        <begin position="130"/>
        <end position="146"/>
    </location>
</feature>
<name>A0A379F2D9_9BACT</name>
<dbReference type="GeneID" id="78571108"/>
<dbReference type="EMBL" id="UGTP01000001">
    <property type="protein sequence ID" value="SUC12806.1"/>
    <property type="molecule type" value="Genomic_DNA"/>
</dbReference>
<evidence type="ECO:0000256" key="1">
    <source>
        <dbReference type="SAM" id="Phobius"/>
    </source>
</evidence>
<sequence>MNKHFKRGLISMSLWILFVIVVWGSYLYITKRPFSYFIDEETGGFISATFFLSWALIWFGIGQHYSKDYDIKRNIFEQKNQGIDTKYLNLMFRKIYFANFAKTLSSLFFISVPFYLAANVRDLPSLKDCIIIGLLMLLSITSYLYYKKNKEKI</sequence>
<evidence type="ECO:0000313" key="3">
    <source>
        <dbReference type="Proteomes" id="UP000254235"/>
    </source>
</evidence>
<dbReference type="Proteomes" id="UP000254235">
    <property type="component" value="Unassembled WGS sequence"/>
</dbReference>
<evidence type="ECO:0000313" key="2">
    <source>
        <dbReference type="EMBL" id="SUC12806.1"/>
    </source>
</evidence>
<dbReference type="AlphaFoldDB" id="A0A379F2D9"/>
<keyword evidence="1" id="KW-1133">Transmembrane helix</keyword>
<keyword evidence="1" id="KW-0472">Membrane</keyword>
<accession>A0A379F2D9</accession>
<protein>
    <submittedName>
        <fullName evidence="2">Uncharacterized protein</fullName>
    </submittedName>
</protein>
<organism evidence="2 3">
    <name type="scientific">Prevotella pallens</name>
    <dbReference type="NCBI Taxonomy" id="60133"/>
    <lineage>
        <taxon>Bacteria</taxon>
        <taxon>Pseudomonadati</taxon>
        <taxon>Bacteroidota</taxon>
        <taxon>Bacteroidia</taxon>
        <taxon>Bacteroidales</taxon>
        <taxon>Prevotellaceae</taxon>
        <taxon>Prevotella</taxon>
    </lineage>
</organism>